<dbReference type="EMBL" id="JBFKZN010000005">
    <property type="protein sequence ID" value="MEW5289633.1"/>
    <property type="molecule type" value="Genomic_DNA"/>
</dbReference>
<evidence type="ECO:0008006" key="4">
    <source>
        <dbReference type="Google" id="ProtNLM"/>
    </source>
</evidence>
<gene>
    <name evidence="2" type="ORF">ABW286_10655</name>
</gene>
<keyword evidence="1" id="KW-1133">Transmembrane helix</keyword>
<keyword evidence="1" id="KW-0472">Membrane</keyword>
<keyword evidence="1" id="KW-0812">Transmembrane</keyword>
<evidence type="ECO:0000313" key="3">
    <source>
        <dbReference type="Proteomes" id="UP001554567"/>
    </source>
</evidence>
<dbReference type="Proteomes" id="UP001554567">
    <property type="component" value="Unassembled WGS sequence"/>
</dbReference>
<reference evidence="2 3" key="1">
    <citation type="submission" date="2024-07" db="EMBL/GenBank/DDBJ databases">
        <authorList>
            <person name="Dulla G.F.J."/>
            <person name="Delorm J.G."/>
        </authorList>
    </citation>
    <scope>NUCLEOTIDE SEQUENCE [LARGE SCALE GENOMIC DNA]</scope>
    <source>
        <strain evidence="2 3">JGD 233</strain>
    </source>
</reference>
<sequence length="71" mass="7118">MRELNNNEINEVSGGIFITLGLVGAVAGALLTTAVVLGGSALITYIQSLLTDSSSDTDTSSLVESAANSSS</sequence>
<feature type="transmembrane region" description="Helical" evidence="1">
    <location>
        <begin position="12"/>
        <end position="45"/>
    </location>
</feature>
<evidence type="ECO:0000313" key="2">
    <source>
        <dbReference type="EMBL" id="MEW5289633.1"/>
    </source>
</evidence>
<name>A0ABV3N1E7_9GAMM</name>
<dbReference type="RefSeq" id="WP_367167451.1">
    <property type="nucleotide sequence ID" value="NZ_JBFKZN010000005.1"/>
</dbReference>
<proteinExistence type="predicted"/>
<protein>
    <recommendedName>
        <fullName evidence="4">Class IIb bacteriocin, lactobin A/cerein 7B family</fullName>
    </recommendedName>
</protein>
<comment type="caution">
    <text evidence="2">The sequence shown here is derived from an EMBL/GenBank/DDBJ whole genome shotgun (WGS) entry which is preliminary data.</text>
</comment>
<keyword evidence="3" id="KW-1185">Reference proteome</keyword>
<evidence type="ECO:0000256" key="1">
    <source>
        <dbReference type="SAM" id="Phobius"/>
    </source>
</evidence>
<organism evidence="2 3">
    <name type="scientific">Erwinia papayae</name>
    <dbReference type="NCBI Taxonomy" id="206499"/>
    <lineage>
        <taxon>Bacteria</taxon>
        <taxon>Pseudomonadati</taxon>
        <taxon>Pseudomonadota</taxon>
        <taxon>Gammaproteobacteria</taxon>
        <taxon>Enterobacterales</taxon>
        <taxon>Erwiniaceae</taxon>
        <taxon>Erwinia</taxon>
    </lineage>
</organism>
<accession>A0ABV3N1E7</accession>